<organism evidence="1 2">
    <name type="scientific">Peptoniphilus ovalis</name>
    <dbReference type="NCBI Taxonomy" id="2841503"/>
    <lineage>
        <taxon>Bacteria</taxon>
        <taxon>Bacillati</taxon>
        <taxon>Bacillota</taxon>
        <taxon>Tissierellia</taxon>
        <taxon>Tissierellales</taxon>
        <taxon>Peptoniphilaceae</taxon>
        <taxon>Peptoniphilus</taxon>
    </lineage>
</organism>
<dbReference type="Proteomes" id="UP000783742">
    <property type="component" value="Unassembled WGS sequence"/>
</dbReference>
<gene>
    <name evidence="1" type="ORF">KQI68_06435</name>
</gene>
<dbReference type="RefSeq" id="WP_216549307.1">
    <property type="nucleotide sequence ID" value="NZ_JAHLQO010000004.1"/>
</dbReference>
<proteinExistence type="predicted"/>
<dbReference type="EMBL" id="JAHLQO010000004">
    <property type="protein sequence ID" value="MBU5669474.1"/>
    <property type="molecule type" value="Genomic_DNA"/>
</dbReference>
<evidence type="ECO:0000313" key="2">
    <source>
        <dbReference type="Proteomes" id="UP000783742"/>
    </source>
</evidence>
<accession>A0ABS6FH39</accession>
<comment type="caution">
    <text evidence="1">The sequence shown here is derived from an EMBL/GenBank/DDBJ whole genome shotgun (WGS) entry which is preliminary data.</text>
</comment>
<reference evidence="1 2" key="1">
    <citation type="submission" date="2021-06" db="EMBL/GenBank/DDBJ databases">
        <authorList>
            <person name="Sun Q."/>
            <person name="Li D."/>
        </authorList>
    </citation>
    <scope>NUCLEOTIDE SEQUENCE [LARGE SCALE GENOMIC DNA]</scope>
    <source>
        <strain evidence="1 2">MSJ-1</strain>
    </source>
</reference>
<protein>
    <submittedName>
        <fullName evidence="1">Uncharacterized protein</fullName>
    </submittedName>
</protein>
<name>A0ABS6FH39_9FIRM</name>
<evidence type="ECO:0000313" key="1">
    <source>
        <dbReference type="EMBL" id="MBU5669474.1"/>
    </source>
</evidence>
<sequence>MYNVRILKNQVVWETDKAFLVKFPKTRWKFWVGKKLMQPNQNSYIMMVWDNMKIKLISAAGNSKEITSDDFLEQYGFDLDNDVIEDLEDD</sequence>
<keyword evidence="2" id="KW-1185">Reference proteome</keyword>